<gene>
    <name evidence="2" type="primary">usp18</name>
</gene>
<dbReference type="InterPro" id="IPR050164">
    <property type="entry name" value="Peptidase_C19"/>
</dbReference>
<dbReference type="InterPro" id="IPR018200">
    <property type="entry name" value="USP_CS"/>
</dbReference>
<keyword evidence="3" id="KW-1185">Reference proteome</keyword>
<dbReference type="OMA" id="CGRKTPF"/>
<dbReference type="InterPro" id="IPR001394">
    <property type="entry name" value="Peptidase_C19_UCH"/>
</dbReference>
<dbReference type="Proteomes" id="UP000694389">
    <property type="component" value="Unassembled WGS sequence"/>
</dbReference>
<dbReference type="PANTHER" id="PTHR24006">
    <property type="entry name" value="UBIQUITIN CARBOXYL-TERMINAL HYDROLASE"/>
    <property type="match status" value="1"/>
</dbReference>
<name>A0A8P4KS67_DICLA</name>
<dbReference type="AlphaFoldDB" id="A0A8P4KS67"/>
<dbReference type="RefSeq" id="XP_051248226.1">
    <property type="nucleotide sequence ID" value="XM_051392266.1"/>
</dbReference>
<proteinExistence type="predicted"/>
<accession>A0A8P4KS67</accession>
<dbReference type="SUPFAM" id="SSF54001">
    <property type="entry name" value="Cysteine proteinases"/>
    <property type="match status" value="1"/>
</dbReference>
<feature type="domain" description="USP" evidence="1">
    <location>
        <begin position="22"/>
        <end position="327"/>
    </location>
</feature>
<protein>
    <recommendedName>
        <fullName evidence="1">USP domain-containing protein</fullName>
    </recommendedName>
</protein>
<dbReference type="Ensembl" id="ENSDLAT00005070765.1">
    <property type="protein sequence ID" value="ENSDLAP00005080048.1"/>
    <property type="gene ID" value="ENSDLAG00005030871.1"/>
</dbReference>
<dbReference type="PROSITE" id="PS50235">
    <property type="entry name" value="USP_3"/>
    <property type="match status" value="1"/>
</dbReference>
<dbReference type="GeneID" id="127358818"/>
<organism evidence="2 3">
    <name type="scientific">Dicentrarchus labrax</name>
    <name type="common">European seabass</name>
    <name type="synonym">Morone labrax</name>
    <dbReference type="NCBI Taxonomy" id="13489"/>
    <lineage>
        <taxon>Eukaryota</taxon>
        <taxon>Metazoa</taxon>
        <taxon>Chordata</taxon>
        <taxon>Craniata</taxon>
        <taxon>Vertebrata</taxon>
        <taxon>Euteleostomi</taxon>
        <taxon>Actinopterygii</taxon>
        <taxon>Neopterygii</taxon>
        <taxon>Teleostei</taxon>
        <taxon>Neoteleostei</taxon>
        <taxon>Acanthomorphata</taxon>
        <taxon>Eupercaria</taxon>
        <taxon>Moronidae</taxon>
        <taxon>Dicentrarchus</taxon>
    </lineage>
</organism>
<dbReference type="CTD" id="11274"/>
<dbReference type="GO" id="GO:0004843">
    <property type="term" value="F:cysteine-type deubiquitinase activity"/>
    <property type="evidence" value="ECO:0007669"/>
    <property type="project" value="InterPro"/>
</dbReference>
<reference evidence="2" key="1">
    <citation type="submission" date="2025-08" db="UniProtKB">
        <authorList>
            <consortium name="Ensembl"/>
        </authorList>
    </citation>
    <scope>IDENTIFICATION</scope>
</reference>
<evidence type="ECO:0000259" key="1">
    <source>
        <dbReference type="PROSITE" id="PS50235"/>
    </source>
</evidence>
<dbReference type="GeneTree" id="ENSGT00940000165907"/>
<dbReference type="GO" id="GO:0005829">
    <property type="term" value="C:cytosol"/>
    <property type="evidence" value="ECO:0007669"/>
    <property type="project" value="TreeGrafter"/>
</dbReference>
<reference evidence="2" key="2">
    <citation type="submission" date="2025-09" db="UniProtKB">
        <authorList>
            <consortium name="Ensembl"/>
        </authorList>
    </citation>
    <scope>IDENTIFICATION</scope>
</reference>
<evidence type="ECO:0000313" key="3">
    <source>
        <dbReference type="Proteomes" id="UP000694389"/>
    </source>
</evidence>
<dbReference type="FunFam" id="3.90.70.10:FF:000167">
    <property type="entry name" value="Ubiquitin specific peptidase 18"/>
    <property type="match status" value="1"/>
</dbReference>
<dbReference type="GO" id="GO:0005634">
    <property type="term" value="C:nucleus"/>
    <property type="evidence" value="ECO:0007669"/>
    <property type="project" value="TreeGrafter"/>
</dbReference>
<dbReference type="Pfam" id="PF00443">
    <property type="entry name" value="UCH"/>
    <property type="match status" value="1"/>
</dbReference>
<sequence>MSEVFCRCLSTLRLWDPSFRMRGLPNYCLCCCVNTLLQTFSATWELGDLLDKWDETGVRTDDRNVPLQLKKVLADMRKDLAQPAPHHDFLRCLDRNSLRLNTQHDADEVFLTILNLTHQQMDNRSLAVEIQNLYKISLETQLQCLVCNSMQTRASYLLSLPLHIKEDHNSLGGCMTSFFEHQELTGINCCFCEQCGKKTPSKQGVKLLSLPPILCVHLKRFRNSNGYTRKLDCRVTFPEIFDFSEIAKEAFSTDFAQNDCKYTLHAVVVHSGYAMFGHYTAYVHHRVNQRWYYANDSHVKQASWKEVQSTYGGYRRDTAYMLMYRRGSKQEGQQPELSG</sequence>
<dbReference type="PANTHER" id="PTHR24006:SF796">
    <property type="entry name" value="UBL CARBOXYL-TERMINAL HYDROLASE 18-RELATED"/>
    <property type="match status" value="1"/>
</dbReference>
<dbReference type="OrthoDB" id="292964at2759"/>
<dbReference type="PROSITE" id="PS00973">
    <property type="entry name" value="USP_2"/>
    <property type="match status" value="1"/>
</dbReference>
<dbReference type="GO" id="GO:0016579">
    <property type="term" value="P:protein deubiquitination"/>
    <property type="evidence" value="ECO:0007669"/>
    <property type="project" value="InterPro"/>
</dbReference>
<dbReference type="CDD" id="cd02257">
    <property type="entry name" value="Peptidase_C19"/>
    <property type="match status" value="1"/>
</dbReference>
<dbReference type="InterPro" id="IPR038765">
    <property type="entry name" value="Papain-like_cys_pep_sf"/>
</dbReference>
<dbReference type="InterPro" id="IPR028889">
    <property type="entry name" value="USP"/>
</dbReference>
<evidence type="ECO:0000313" key="2">
    <source>
        <dbReference type="Ensembl" id="ENSDLAP00005080048.1"/>
    </source>
</evidence>
<dbReference type="Gene3D" id="3.90.70.10">
    <property type="entry name" value="Cysteine proteinases"/>
    <property type="match status" value="1"/>
</dbReference>